<name>A0AAX4NXS4_9CHLO</name>
<dbReference type="AlphaFoldDB" id="A0AAX4NXS4"/>
<sequence>MTVYGNKRRLVVDNGSHYCRAGFSDEDGPSSCERALVLRPRRREDGQVFSLVGEVPAELLVGTDAARAPLKSPFEHNIVINFDCQETILDFVFSRIPGLGEGNEAGALEQEVVLTECVLNPRASRRTMAELIFETYGCPGLHVGPDCTFAYAHNRVLDPERVRSDGIVVGLGHSASTVVPIVSGAPDLDRALRMNLSGMGLTTQLQRCLEVKHGKSLNRKDHPLSAFNLCERVKAACCFVARDYREALRGLGRMPLCECPEAEDLLPGWDVSAAVERVQIPEIYFQPSIAGVDQLSVTDTVEACCSAGGAPGWDSDLLRSILLTGGSSRFQGMPQRLQRELRERCRVGTQINVFGSADATLDAWRGAADYSRGLVENAGRFAHFVDRATWEEVGENCYSEG</sequence>
<comment type="similarity">
    <text evidence="1">Belongs to the actin family.</text>
</comment>
<reference evidence="2 3" key="1">
    <citation type="submission" date="2024-03" db="EMBL/GenBank/DDBJ databases">
        <title>Complete genome sequence of the green alga Chloropicon roscoffensis RCC1871.</title>
        <authorList>
            <person name="Lemieux C."/>
            <person name="Pombert J.-F."/>
            <person name="Otis C."/>
            <person name="Turmel M."/>
        </authorList>
    </citation>
    <scope>NUCLEOTIDE SEQUENCE [LARGE SCALE GENOMIC DNA]</scope>
    <source>
        <strain evidence="2 3">RCC1871</strain>
    </source>
</reference>
<dbReference type="SUPFAM" id="SSF53067">
    <property type="entry name" value="Actin-like ATPase domain"/>
    <property type="match status" value="2"/>
</dbReference>
<keyword evidence="3" id="KW-1185">Reference proteome</keyword>
<dbReference type="InterPro" id="IPR043129">
    <property type="entry name" value="ATPase_NBD"/>
</dbReference>
<dbReference type="Gene3D" id="3.30.420.40">
    <property type="match status" value="2"/>
</dbReference>
<dbReference type="EMBL" id="CP151501">
    <property type="protein sequence ID" value="WZN58638.1"/>
    <property type="molecule type" value="Genomic_DNA"/>
</dbReference>
<dbReference type="PANTHER" id="PTHR11937">
    <property type="entry name" value="ACTIN"/>
    <property type="match status" value="1"/>
</dbReference>
<dbReference type="Pfam" id="PF00022">
    <property type="entry name" value="Actin"/>
    <property type="match status" value="1"/>
</dbReference>
<organism evidence="2 3">
    <name type="scientific">Chloropicon roscoffensis</name>
    <dbReference type="NCBI Taxonomy" id="1461544"/>
    <lineage>
        <taxon>Eukaryota</taxon>
        <taxon>Viridiplantae</taxon>
        <taxon>Chlorophyta</taxon>
        <taxon>Chloropicophyceae</taxon>
        <taxon>Chloropicales</taxon>
        <taxon>Chloropicaceae</taxon>
        <taxon>Chloropicon</taxon>
    </lineage>
</organism>
<dbReference type="Gene3D" id="3.90.640.10">
    <property type="entry name" value="Actin, Chain A, domain 4"/>
    <property type="match status" value="1"/>
</dbReference>
<gene>
    <name evidence="2" type="ORF">HKI87_01g01620</name>
</gene>
<dbReference type="SMART" id="SM00268">
    <property type="entry name" value="ACTIN"/>
    <property type="match status" value="1"/>
</dbReference>
<evidence type="ECO:0000313" key="2">
    <source>
        <dbReference type="EMBL" id="WZN58638.1"/>
    </source>
</evidence>
<dbReference type="InterPro" id="IPR004000">
    <property type="entry name" value="Actin"/>
</dbReference>
<protein>
    <submittedName>
        <fullName evidence="2">Actin</fullName>
    </submittedName>
</protein>
<proteinExistence type="inferred from homology"/>
<dbReference type="Proteomes" id="UP001472866">
    <property type="component" value="Chromosome 01"/>
</dbReference>
<evidence type="ECO:0000256" key="1">
    <source>
        <dbReference type="RuleBase" id="RU000487"/>
    </source>
</evidence>
<accession>A0AAX4NXS4</accession>
<evidence type="ECO:0000313" key="3">
    <source>
        <dbReference type="Proteomes" id="UP001472866"/>
    </source>
</evidence>